<comment type="caution">
    <text evidence="1">The sequence shown here is derived from an EMBL/GenBank/DDBJ whole genome shotgun (WGS) entry which is preliminary data.</text>
</comment>
<gene>
    <name evidence="1" type="ORF">ROHU_026700</name>
</gene>
<reference evidence="1 2" key="1">
    <citation type="submission" date="2018-03" db="EMBL/GenBank/DDBJ databases">
        <title>Draft genome sequence of Rohu Carp (Labeo rohita).</title>
        <authorList>
            <person name="Das P."/>
            <person name="Kushwaha B."/>
            <person name="Joshi C.G."/>
            <person name="Kumar D."/>
            <person name="Nagpure N.S."/>
            <person name="Sahoo L."/>
            <person name="Das S.P."/>
            <person name="Bit A."/>
            <person name="Patnaik S."/>
            <person name="Meher P.K."/>
            <person name="Jayasankar P."/>
            <person name="Koringa P.G."/>
            <person name="Patel N.V."/>
            <person name="Hinsu A.T."/>
            <person name="Kumar R."/>
            <person name="Pandey M."/>
            <person name="Agarwal S."/>
            <person name="Srivastava S."/>
            <person name="Singh M."/>
            <person name="Iquebal M.A."/>
            <person name="Jaiswal S."/>
            <person name="Angadi U.B."/>
            <person name="Kumar N."/>
            <person name="Raza M."/>
            <person name="Shah T.M."/>
            <person name="Rai A."/>
            <person name="Jena J.K."/>
        </authorList>
    </citation>
    <scope>NUCLEOTIDE SEQUENCE [LARGE SCALE GENOMIC DNA]</scope>
    <source>
        <strain evidence="1">DASCIFA01</strain>
        <tissue evidence="1">Testis</tissue>
    </source>
</reference>
<dbReference type="Proteomes" id="UP000290572">
    <property type="component" value="Unassembled WGS sequence"/>
</dbReference>
<dbReference type="EMBL" id="QBIY01012740">
    <property type="protein sequence ID" value="RXN17632.1"/>
    <property type="molecule type" value="Genomic_DNA"/>
</dbReference>
<accession>A0A498ME35</accession>
<protein>
    <submittedName>
        <fullName evidence="1">Pol poly</fullName>
    </submittedName>
</protein>
<sequence>MIKVFDRSVFGHEASRQLAILCQGRWSAADYSIEFRTLVATCEWNEPALTARFLEGLFGEIKEEILAHDPPSCLDQLVELAIRLDKRFELRCHA</sequence>
<evidence type="ECO:0000313" key="1">
    <source>
        <dbReference type="EMBL" id="RXN17632.1"/>
    </source>
</evidence>
<organism evidence="1 2">
    <name type="scientific">Labeo rohita</name>
    <name type="common">Indian major carp</name>
    <name type="synonym">Cyprinus rohita</name>
    <dbReference type="NCBI Taxonomy" id="84645"/>
    <lineage>
        <taxon>Eukaryota</taxon>
        <taxon>Metazoa</taxon>
        <taxon>Chordata</taxon>
        <taxon>Craniata</taxon>
        <taxon>Vertebrata</taxon>
        <taxon>Euteleostomi</taxon>
        <taxon>Actinopterygii</taxon>
        <taxon>Neopterygii</taxon>
        <taxon>Teleostei</taxon>
        <taxon>Ostariophysi</taxon>
        <taxon>Cypriniformes</taxon>
        <taxon>Cyprinidae</taxon>
        <taxon>Labeoninae</taxon>
        <taxon>Labeonini</taxon>
        <taxon>Labeo</taxon>
    </lineage>
</organism>
<evidence type="ECO:0000313" key="2">
    <source>
        <dbReference type="Proteomes" id="UP000290572"/>
    </source>
</evidence>
<dbReference type="AlphaFoldDB" id="A0A498ME35"/>
<dbReference type="PANTHER" id="PTHR15503:SF36">
    <property type="entry name" value="RETROTRANSPOSON GAG-LIKE PROTEIN 5"/>
    <property type="match status" value="1"/>
</dbReference>
<name>A0A498ME35_LABRO</name>
<keyword evidence="2" id="KW-1185">Reference proteome</keyword>
<dbReference type="InterPro" id="IPR032567">
    <property type="entry name" value="RTL1-rel"/>
</dbReference>
<proteinExistence type="predicted"/>
<dbReference type="PANTHER" id="PTHR15503">
    <property type="entry name" value="LDOC1 RELATED"/>
    <property type="match status" value="1"/>
</dbReference>